<dbReference type="Proteomes" id="UP000299102">
    <property type="component" value="Unassembled WGS sequence"/>
</dbReference>
<dbReference type="AlphaFoldDB" id="A0A4C1Y037"/>
<proteinExistence type="predicted"/>
<reference evidence="1 2" key="1">
    <citation type="journal article" date="2019" name="Commun. Biol.">
        <title>The bagworm genome reveals a unique fibroin gene that provides high tensile strength.</title>
        <authorList>
            <person name="Kono N."/>
            <person name="Nakamura H."/>
            <person name="Ohtoshi R."/>
            <person name="Tomita M."/>
            <person name="Numata K."/>
            <person name="Arakawa K."/>
        </authorList>
    </citation>
    <scope>NUCLEOTIDE SEQUENCE [LARGE SCALE GENOMIC DNA]</scope>
</reference>
<dbReference type="EMBL" id="BGZK01000995">
    <property type="protein sequence ID" value="GBP67887.1"/>
    <property type="molecule type" value="Genomic_DNA"/>
</dbReference>
<protein>
    <submittedName>
        <fullName evidence="1">Uncharacterized protein</fullName>
    </submittedName>
</protein>
<evidence type="ECO:0000313" key="2">
    <source>
        <dbReference type="Proteomes" id="UP000299102"/>
    </source>
</evidence>
<organism evidence="1 2">
    <name type="scientific">Eumeta variegata</name>
    <name type="common">Bagworm moth</name>
    <name type="synonym">Eumeta japonica</name>
    <dbReference type="NCBI Taxonomy" id="151549"/>
    <lineage>
        <taxon>Eukaryota</taxon>
        <taxon>Metazoa</taxon>
        <taxon>Ecdysozoa</taxon>
        <taxon>Arthropoda</taxon>
        <taxon>Hexapoda</taxon>
        <taxon>Insecta</taxon>
        <taxon>Pterygota</taxon>
        <taxon>Neoptera</taxon>
        <taxon>Endopterygota</taxon>
        <taxon>Lepidoptera</taxon>
        <taxon>Glossata</taxon>
        <taxon>Ditrysia</taxon>
        <taxon>Tineoidea</taxon>
        <taxon>Psychidae</taxon>
        <taxon>Oiketicinae</taxon>
        <taxon>Eumeta</taxon>
    </lineage>
</organism>
<evidence type="ECO:0000313" key="1">
    <source>
        <dbReference type="EMBL" id="GBP67887.1"/>
    </source>
</evidence>
<sequence>MYIKSERFHHSQDFGSGNACCTDYDEVADDLISQSNNEAAAVIYRTWVVTKWHTFVFKRCLQESGIKIGLSQCPRRSGQKMLALRPSSFLRPFTP</sequence>
<gene>
    <name evidence="1" type="ORF">EVAR_38355_1</name>
</gene>
<name>A0A4C1Y037_EUMVA</name>
<keyword evidence="2" id="KW-1185">Reference proteome</keyword>
<accession>A0A4C1Y037</accession>
<comment type="caution">
    <text evidence="1">The sequence shown here is derived from an EMBL/GenBank/DDBJ whole genome shotgun (WGS) entry which is preliminary data.</text>
</comment>